<dbReference type="InterPro" id="IPR011051">
    <property type="entry name" value="RmlC_Cupin_sf"/>
</dbReference>
<feature type="domain" description="Cupin type-2" evidence="2">
    <location>
        <begin position="33"/>
        <end position="100"/>
    </location>
</feature>
<dbReference type="GO" id="GO:0046872">
    <property type="term" value="F:metal ion binding"/>
    <property type="evidence" value="ECO:0007669"/>
    <property type="project" value="UniProtKB-KW"/>
</dbReference>
<dbReference type="STRING" id="1302689.RG47T_2702"/>
<proteinExistence type="predicted"/>
<keyword evidence="4" id="KW-1185">Reference proteome</keyword>
<dbReference type="PANTHER" id="PTHR35848">
    <property type="entry name" value="OXALATE-BINDING PROTEIN"/>
    <property type="match status" value="1"/>
</dbReference>
<sequence length="113" mass="12540">MVNSIANAEHYVWGNQCDGWHLLKSDTLSVIQERMPPGTAELYHFHYKARQVFYILQGQATFNIAGEAVVVNAGESIHIPALTKHSISNQNSEDLSIIVISEPKAHGDRENIG</sequence>
<keyword evidence="1" id="KW-0479">Metal-binding</keyword>
<evidence type="ECO:0000259" key="2">
    <source>
        <dbReference type="Pfam" id="PF07883"/>
    </source>
</evidence>
<evidence type="ECO:0000313" key="4">
    <source>
        <dbReference type="Proteomes" id="UP000186720"/>
    </source>
</evidence>
<dbReference type="Proteomes" id="UP000186720">
    <property type="component" value="Unassembled WGS sequence"/>
</dbReference>
<name>A0A1Q5ZZQ0_9SPHI</name>
<evidence type="ECO:0000313" key="3">
    <source>
        <dbReference type="EMBL" id="OKS87243.1"/>
    </source>
</evidence>
<accession>A0A1Q5ZZQ0</accession>
<dbReference type="SUPFAM" id="SSF51182">
    <property type="entry name" value="RmlC-like cupins"/>
    <property type="match status" value="1"/>
</dbReference>
<dbReference type="PANTHER" id="PTHR35848:SF9">
    <property type="entry name" value="SLL1358 PROTEIN"/>
    <property type="match status" value="1"/>
</dbReference>
<dbReference type="OrthoDB" id="9806121at2"/>
<comment type="caution">
    <text evidence="3">The sequence shown here is derived from an EMBL/GenBank/DDBJ whole genome shotgun (WGS) entry which is preliminary data.</text>
</comment>
<dbReference type="Gene3D" id="2.60.120.10">
    <property type="entry name" value="Jelly Rolls"/>
    <property type="match status" value="1"/>
</dbReference>
<protein>
    <recommendedName>
        <fullName evidence="2">Cupin type-2 domain-containing protein</fullName>
    </recommendedName>
</protein>
<dbReference type="EMBL" id="MPPL01000001">
    <property type="protein sequence ID" value="OKS87243.1"/>
    <property type="molecule type" value="Genomic_DNA"/>
</dbReference>
<dbReference type="InterPro" id="IPR014710">
    <property type="entry name" value="RmlC-like_jellyroll"/>
</dbReference>
<dbReference type="AlphaFoldDB" id="A0A1Q5ZZQ0"/>
<evidence type="ECO:0000256" key="1">
    <source>
        <dbReference type="ARBA" id="ARBA00022723"/>
    </source>
</evidence>
<dbReference type="InterPro" id="IPR013096">
    <property type="entry name" value="Cupin_2"/>
</dbReference>
<reference evidence="3 4" key="1">
    <citation type="submission" date="2016-11" db="EMBL/GenBank/DDBJ databases">
        <title>Whole Genome Sequencing of Mucilaginibacter polytrichastri RG4-7(T) isolated from the moss sample.</title>
        <authorList>
            <person name="Li Y."/>
        </authorList>
    </citation>
    <scope>NUCLEOTIDE SEQUENCE [LARGE SCALE GENOMIC DNA]</scope>
    <source>
        <strain evidence="3 4">RG4-7</strain>
    </source>
</reference>
<dbReference type="InterPro" id="IPR051610">
    <property type="entry name" value="GPI/OXD"/>
</dbReference>
<organism evidence="3 4">
    <name type="scientific">Mucilaginibacter polytrichastri</name>
    <dbReference type="NCBI Taxonomy" id="1302689"/>
    <lineage>
        <taxon>Bacteria</taxon>
        <taxon>Pseudomonadati</taxon>
        <taxon>Bacteroidota</taxon>
        <taxon>Sphingobacteriia</taxon>
        <taxon>Sphingobacteriales</taxon>
        <taxon>Sphingobacteriaceae</taxon>
        <taxon>Mucilaginibacter</taxon>
    </lineage>
</organism>
<gene>
    <name evidence="3" type="ORF">RG47T_2702</name>
</gene>
<dbReference type="Pfam" id="PF07883">
    <property type="entry name" value="Cupin_2"/>
    <property type="match status" value="1"/>
</dbReference>
<dbReference type="RefSeq" id="WP_074489892.1">
    <property type="nucleotide sequence ID" value="NZ_FPAM01000015.1"/>
</dbReference>